<accession>A0A2P5WR42</accession>
<keyword evidence="2" id="KW-0547">Nucleotide-binding</keyword>
<evidence type="ECO:0000256" key="3">
    <source>
        <dbReference type="ARBA" id="ARBA00022821"/>
    </source>
</evidence>
<dbReference type="GO" id="GO:0000166">
    <property type="term" value="F:nucleotide binding"/>
    <property type="evidence" value="ECO:0007669"/>
    <property type="project" value="UniProtKB-KW"/>
</dbReference>
<dbReference type="EMBL" id="KZ666770">
    <property type="protein sequence ID" value="PPR93576.1"/>
    <property type="molecule type" value="Genomic_DNA"/>
</dbReference>
<dbReference type="InterPro" id="IPR032675">
    <property type="entry name" value="LRR_dom_sf"/>
</dbReference>
<organism evidence="5 6">
    <name type="scientific">Gossypium barbadense</name>
    <name type="common">Sea Island cotton</name>
    <name type="synonym">Hibiscus barbadensis</name>
    <dbReference type="NCBI Taxonomy" id="3634"/>
    <lineage>
        <taxon>Eukaryota</taxon>
        <taxon>Viridiplantae</taxon>
        <taxon>Streptophyta</taxon>
        <taxon>Embryophyta</taxon>
        <taxon>Tracheophyta</taxon>
        <taxon>Spermatophyta</taxon>
        <taxon>Magnoliopsida</taxon>
        <taxon>eudicotyledons</taxon>
        <taxon>Gunneridae</taxon>
        <taxon>Pentapetalae</taxon>
        <taxon>rosids</taxon>
        <taxon>malvids</taxon>
        <taxon>Malvales</taxon>
        <taxon>Malvaceae</taxon>
        <taxon>Malvoideae</taxon>
        <taxon>Gossypium</taxon>
    </lineage>
</organism>
<keyword evidence="1" id="KW-0677">Repeat</keyword>
<dbReference type="Proteomes" id="UP000239757">
    <property type="component" value="Unassembled WGS sequence"/>
</dbReference>
<name>A0A2P5WR42_GOSBA</name>
<dbReference type="PANTHER" id="PTHR47186">
    <property type="entry name" value="LEUCINE-RICH REPEAT-CONTAINING PROTEIN 57"/>
    <property type="match status" value="1"/>
</dbReference>
<proteinExistence type="predicted"/>
<evidence type="ECO:0000259" key="4">
    <source>
        <dbReference type="Pfam" id="PF18052"/>
    </source>
</evidence>
<dbReference type="Gene3D" id="3.80.10.10">
    <property type="entry name" value="Ribonuclease Inhibitor"/>
    <property type="match status" value="1"/>
</dbReference>
<dbReference type="GO" id="GO:0006952">
    <property type="term" value="P:defense response"/>
    <property type="evidence" value="ECO:0007669"/>
    <property type="project" value="UniProtKB-KW"/>
</dbReference>
<evidence type="ECO:0000313" key="5">
    <source>
        <dbReference type="EMBL" id="PPR93576.1"/>
    </source>
</evidence>
<keyword evidence="3" id="KW-0611">Plant defense</keyword>
<evidence type="ECO:0000256" key="1">
    <source>
        <dbReference type="ARBA" id="ARBA00022737"/>
    </source>
</evidence>
<dbReference type="OrthoDB" id="995856at2759"/>
<evidence type="ECO:0000313" key="6">
    <source>
        <dbReference type="Proteomes" id="UP000239757"/>
    </source>
</evidence>
<dbReference type="PANTHER" id="PTHR47186:SF41">
    <property type="entry name" value="OS12G0131701 PROTEIN"/>
    <property type="match status" value="1"/>
</dbReference>
<reference evidence="5 6" key="1">
    <citation type="submission" date="2015-01" db="EMBL/GenBank/DDBJ databases">
        <title>Genome of allotetraploid Gossypium barbadense reveals genomic plasticity and fiber elongation in cotton evolution.</title>
        <authorList>
            <person name="Chen X."/>
            <person name="Liu X."/>
            <person name="Zhao B."/>
            <person name="Zheng H."/>
            <person name="Hu Y."/>
            <person name="Lu G."/>
            <person name="Yang C."/>
            <person name="Chen J."/>
            <person name="Shan C."/>
            <person name="Zhang L."/>
            <person name="Zhou Y."/>
            <person name="Wang L."/>
            <person name="Guo W."/>
            <person name="Bai Y."/>
            <person name="Ruan J."/>
            <person name="Shangguan X."/>
            <person name="Mao Y."/>
            <person name="Jiang J."/>
            <person name="Zhu Y."/>
            <person name="Lei J."/>
            <person name="Kang H."/>
            <person name="Chen S."/>
            <person name="He X."/>
            <person name="Wang R."/>
            <person name="Wang Y."/>
            <person name="Chen J."/>
            <person name="Wang L."/>
            <person name="Yu S."/>
            <person name="Wang B."/>
            <person name="Wei J."/>
            <person name="Song S."/>
            <person name="Lu X."/>
            <person name="Gao Z."/>
            <person name="Gu W."/>
            <person name="Deng X."/>
            <person name="Ma D."/>
            <person name="Wang S."/>
            <person name="Liang W."/>
            <person name="Fang L."/>
            <person name="Cai C."/>
            <person name="Zhu X."/>
            <person name="Zhou B."/>
            <person name="Zhang Y."/>
            <person name="Chen Z."/>
            <person name="Xu S."/>
            <person name="Zhu R."/>
            <person name="Wang S."/>
            <person name="Zhang T."/>
            <person name="Zhao G."/>
        </authorList>
    </citation>
    <scope>NUCLEOTIDE SEQUENCE [LARGE SCALE GENOMIC DNA]</scope>
    <source>
        <strain evidence="6">cv. Xinhai21</strain>
        <tissue evidence="5">Leaf</tissue>
    </source>
</reference>
<sequence>MVAREPFLTGLLQFLLNSLASIKNLVSDLRYLLYDMEDTVDEFSTEYLRCKLMAQRQAISNMCNGKHSKESSNARHLSYFHGKYDNQERIEQLYNVGSLRTYLPLQRLHVLALILKICFYLKKWPATMYNLTNLQYLDITNVNSLEKMTVGMKELKTLHMLPQFVVENNVGSGIRDLKELKLFQQSFNINRLERVVDSQEASNAELKDMNVLCAFV</sequence>
<dbReference type="InterPro" id="IPR041118">
    <property type="entry name" value="Rx_N"/>
</dbReference>
<gene>
    <name evidence="5" type="ORF">GOBAR_AA27095</name>
</gene>
<evidence type="ECO:0000256" key="2">
    <source>
        <dbReference type="ARBA" id="ARBA00022741"/>
    </source>
</evidence>
<protein>
    <recommendedName>
        <fullName evidence="4">Disease resistance N-terminal domain-containing protein</fullName>
    </recommendedName>
</protein>
<feature type="domain" description="Disease resistance N-terminal" evidence="4">
    <location>
        <begin position="21"/>
        <end position="61"/>
    </location>
</feature>
<dbReference type="AlphaFoldDB" id="A0A2P5WR42"/>
<dbReference type="Pfam" id="PF18052">
    <property type="entry name" value="Rx_N"/>
    <property type="match status" value="1"/>
</dbReference>